<organism evidence="1 2">
    <name type="scientific">Pycnococcus provasolii</name>
    <dbReference type="NCBI Taxonomy" id="41880"/>
    <lineage>
        <taxon>Eukaryota</taxon>
        <taxon>Viridiplantae</taxon>
        <taxon>Chlorophyta</taxon>
        <taxon>Pseudoscourfieldiophyceae</taxon>
        <taxon>Pseudoscourfieldiales</taxon>
        <taxon>Pycnococcaceae</taxon>
        <taxon>Pycnococcus</taxon>
    </lineage>
</organism>
<sequence>MGCGASTATSTARKEELWPTTVLTVKPTRQDVDDGKTQAEYSSESPVSRAVSLAWLAEFVKAHAGTTHSWEVNKEFMAEEDGGGKDTSLIVTSDNIEMHRDKRRAAEKLMSGKPVPVQYREIPFEQMYTTDIVECFVRSLARKEHMSYAQAENLPVGAPTYFISHAWGSTFVDLVESVKGALAGAAQNDTSRKELDDGRTLAGTIATFRATLVVLDKDRVIPLTRLWCLYEIGSTPPKSFNSSRTASRKRTCRSTFVISTRRRL</sequence>
<dbReference type="AlphaFoldDB" id="A0A830HE87"/>
<dbReference type="EMBL" id="BNJQ01000006">
    <property type="protein sequence ID" value="GHP03891.1"/>
    <property type="molecule type" value="Genomic_DNA"/>
</dbReference>
<proteinExistence type="predicted"/>
<reference evidence="1" key="1">
    <citation type="submission" date="2020-10" db="EMBL/GenBank/DDBJ databases">
        <title>Unveiling of a novel bifunctional photoreceptor, Dualchrome1, isolated from a cosmopolitan green alga.</title>
        <authorList>
            <person name="Suzuki S."/>
            <person name="Kawachi M."/>
        </authorList>
    </citation>
    <scope>NUCLEOTIDE SEQUENCE</scope>
    <source>
        <strain evidence="1">NIES 2893</strain>
    </source>
</reference>
<keyword evidence="2" id="KW-1185">Reference proteome</keyword>
<gene>
    <name evidence="1" type="ORF">PPROV_000264500</name>
</gene>
<dbReference type="Proteomes" id="UP000660262">
    <property type="component" value="Unassembled WGS sequence"/>
</dbReference>
<evidence type="ECO:0000313" key="1">
    <source>
        <dbReference type="EMBL" id="GHP03891.1"/>
    </source>
</evidence>
<comment type="caution">
    <text evidence="1">The sequence shown here is derived from an EMBL/GenBank/DDBJ whole genome shotgun (WGS) entry which is preliminary data.</text>
</comment>
<protein>
    <submittedName>
        <fullName evidence="1">Uncharacterized protein</fullName>
    </submittedName>
</protein>
<accession>A0A830HE87</accession>
<evidence type="ECO:0000313" key="2">
    <source>
        <dbReference type="Proteomes" id="UP000660262"/>
    </source>
</evidence>
<name>A0A830HE87_9CHLO</name>